<protein>
    <submittedName>
        <fullName evidence="2">Serine esterase family protein</fullName>
    </submittedName>
</protein>
<comment type="caution">
    <text evidence="2">The sequence shown here is derived from an EMBL/GenBank/DDBJ whole genome shotgun (WGS) entry which is preliminary data.</text>
</comment>
<gene>
    <name evidence="2" type="ORF">AV274_0814</name>
</gene>
<feature type="domain" description="DUF676" evidence="1">
    <location>
        <begin position="516"/>
        <end position="705"/>
    </location>
</feature>
<dbReference type="EMBL" id="LXWW01000029">
    <property type="protein sequence ID" value="OAO17471.1"/>
    <property type="molecule type" value="Genomic_DNA"/>
</dbReference>
<evidence type="ECO:0000313" key="3">
    <source>
        <dbReference type="Proteomes" id="UP000078348"/>
    </source>
</evidence>
<evidence type="ECO:0000313" key="2">
    <source>
        <dbReference type="EMBL" id="OAO17471.1"/>
    </source>
</evidence>
<organism evidence="2 3">
    <name type="scientific">Blastocystis sp. subtype 1 (strain ATCC 50177 / NandII)</name>
    <dbReference type="NCBI Taxonomy" id="478820"/>
    <lineage>
        <taxon>Eukaryota</taxon>
        <taxon>Sar</taxon>
        <taxon>Stramenopiles</taxon>
        <taxon>Bigyra</taxon>
        <taxon>Opalozoa</taxon>
        <taxon>Opalinata</taxon>
        <taxon>Blastocystidae</taxon>
        <taxon>Blastocystis</taxon>
    </lineage>
</organism>
<dbReference type="Pfam" id="PF05057">
    <property type="entry name" value="DUF676"/>
    <property type="match status" value="1"/>
</dbReference>
<keyword evidence="3" id="KW-1185">Reference proteome</keyword>
<proteinExistence type="predicted"/>
<dbReference type="InterPro" id="IPR007751">
    <property type="entry name" value="DUF676_lipase-like"/>
</dbReference>
<dbReference type="SUPFAM" id="SSF53474">
    <property type="entry name" value="alpha/beta-Hydrolases"/>
    <property type="match status" value="1"/>
</dbReference>
<dbReference type="AlphaFoldDB" id="A0A196SMG9"/>
<dbReference type="PANTHER" id="PTHR12482">
    <property type="entry name" value="LIPASE ROG1-RELATED-RELATED"/>
    <property type="match status" value="1"/>
</dbReference>
<dbReference type="InterPro" id="IPR029058">
    <property type="entry name" value="AB_hydrolase_fold"/>
</dbReference>
<reference evidence="2 3" key="1">
    <citation type="submission" date="2016-05" db="EMBL/GenBank/DDBJ databases">
        <title>Nuclear genome of Blastocystis sp. subtype 1 NandII.</title>
        <authorList>
            <person name="Gentekaki E."/>
            <person name="Curtis B."/>
            <person name="Stairs C."/>
            <person name="Eme L."/>
            <person name="Herman E."/>
            <person name="Klimes V."/>
            <person name="Arias M.C."/>
            <person name="Elias M."/>
            <person name="Hilliou F."/>
            <person name="Klute M."/>
            <person name="Malik S.-B."/>
            <person name="Pightling A."/>
            <person name="Rachubinski R."/>
            <person name="Salas D."/>
            <person name="Schlacht A."/>
            <person name="Suga H."/>
            <person name="Archibald J."/>
            <person name="Ball S.G."/>
            <person name="Clark G."/>
            <person name="Dacks J."/>
            <person name="Van Der Giezen M."/>
            <person name="Tsaousis A."/>
            <person name="Roger A."/>
        </authorList>
    </citation>
    <scope>NUCLEOTIDE SEQUENCE [LARGE SCALE GENOMIC DNA]</scope>
    <source>
        <strain evidence="3">ATCC 50177 / NandII</strain>
    </source>
</reference>
<name>A0A196SMG9_BLAHN</name>
<sequence>MPLNAVFLVFMDFDIFRNVSLVHQGIYQFRIHLKNQRDGRILFCHSNPCTKSNIRNNRYVEDASLYYKPCSVDIEENTFVSRSILIRYTGEEASLRDSCCWRIEVPYEDMNNTSLAFKVDLFSQQPIKSDKHVTAYSQNPSLIGSQSITISHVSSDSDLNYIHLLYPQQGLCELSGVLLCSLVDIRYYPLSTLCTPVEESEDEEEPVPFAQFLFAACDSVKEVEEAYLHWYEEICQCLEGSYYHLVNCVHGIIEENKIQNGDGILSKILPFFVSHKNSSHSPSKPGSLHCLTTPSPLCGSPRLTAVDSDACFCYESLDCIDLNAASEIMINADSPRKQEERSRVEVEEAAAVNANRLLAGISDCAEQIWKLYDVLVKTVRENAGCVCEQLRTQHAKVLRDYLNRFVLLNRLTELDLSGETANVLQDHEFIFQTVHNSGYYKEVSQFELVGNDSIVPFMQSNASSLHQSLLLVEQYQQKEEKEEKEEKEWVCGNESCKRRCPYSLERCPYCLTDRSSHTLHVVFMLHGFRAQPADMHHISDHLLLRHRRLRVYLLHSCFENTSKSLVILASRIAQEISQILHTLESKGQTATHISFIAHSIGALVIRLALNNPLLSPFAGKFHLFLSLNAPHLGVVFARKSLEWGGKVVSLLQSSALVDELLLKDDKNPRNALLYRMALNSGLSQFKYFYLVSSCQDAFVPFHSERAETTPAILEANSVEADAYQEMVTAFWREFRKEGSKTVIKKFDVCYDSINFSLDSLLGKTAHINILKDVGVIEVLLSQLDECFRD</sequence>
<dbReference type="OrthoDB" id="273452at2759"/>
<accession>A0A196SMG9</accession>
<dbReference type="Gene3D" id="3.40.50.1820">
    <property type="entry name" value="alpha/beta hydrolase"/>
    <property type="match status" value="1"/>
</dbReference>
<evidence type="ECO:0000259" key="1">
    <source>
        <dbReference type="Pfam" id="PF05057"/>
    </source>
</evidence>
<dbReference type="InterPro" id="IPR044294">
    <property type="entry name" value="Lipase-like"/>
</dbReference>
<dbReference type="PANTHER" id="PTHR12482:SF5">
    <property type="entry name" value="DUF676 DOMAIN-CONTAINING PROTEIN"/>
    <property type="match status" value="1"/>
</dbReference>
<dbReference type="Proteomes" id="UP000078348">
    <property type="component" value="Unassembled WGS sequence"/>
</dbReference>